<keyword evidence="14" id="KW-1185">Reference proteome</keyword>
<reference evidence="13" key="2">
    <citation type="submission" date="2020-09" db="EMBL/GenBank/DDBJ databases">
        <authorList>
            <person name="Sun Q."/>
            <person name="Sedlacek I."/>
        </authorList>
    </citation>
    <scope>NUCLEOTIDE SEQUENCE</scope>
    <source>
        <strain evidence="13">CCM 7684</strain>
    </source>
</reference>
<dbReference type="GO" id="GO:0005829">
    <property type="term" value="C:cytosol"/>
    <property type="evidence" value="ECO:0007669"/>
    <property type="project" value="TreeGrafter"/>
</dbReference>
<evidence type="ECO:0000256" key="7">
    <source>
        <dbReference type="ARBA" id="ARBA00022723"/>
    </source>
</evidence>
<dbReference type="InterPro" id="IPR001453">
    <property type="entry name" value="MoaB/Mog_dom"/>
</dbReference>
<keyword evidence="9 11" id="KW-0501">Molybdenum cofactor biosynthesis</keyword>
<comment type="similarity">
    <text evidence="4 11">Belongs to the MoeA family.</text>
</comment>
<feature type="domain" description="MoaB/Mog" evidence="12">
    <location>
        <begin position="174"/>
        <end position="313"/>
    </location>
</feature>
<evidence type="ECO:0000256" key="11">
    <source>
        <dbReference type="RuleBase" id="RU365090"/>
    </source>
</evidence>
<evidence type="ECO:0000256" key="5">
    <source>
        <dbReference type="ARBA" id="ARBA00022505"/>
    </source>
</evidence>
<evidence type="ECO:0000256" key="1">
    <source>
        <dbReference type="ARBA" id="ARBA00001946"/>
    </source>
</evidence>
<evidence type="ECO:0000256" key="8">
    <source>
        <dbReference type="ARBA" id="ARBA00022842"/>
    </source>
</evidence>
<dbReference type="Gene3D" id="2.170.190.11">
    <property type="entry name" value="Molybdopterin biosynthesis moea protein, domain 3"/>
    <property type="match status" value="1"/>
</dbReference>
<evidence type="ECO:0000313" key="14">
    <source>
        <dbReference type="Proteomes" id="UP000602745"/>
    </source>
</evidence>
<dbReference type="Pfam" id="PF03454">
    <property type="entry name" value="MoeA_C"/>
    <property type="match status" value="1"/>
</dbReference>
<dbReference type="Proteomes" id="UP000602745">
    <property type="component" value="Unassembled WGS sequence"/>
</dbReference>
<dbReference type="SUPFAM" id="SSF63867">
    <property type="entry name" value="MoeA C-terminal domain-like"/>
    <property type="match status" value="1"/>
</dbReference>
<dbReference type="EMBL" id="BMCP01000002">
    <property type="protein sequence ID" value="GGE44522.1"/>
    <property type="molecule type" value="Genomic_DNA"/>
</dbReference>
<dbReference type="CDD" id="cd00887">
    <property type="entry name" value="MoeA"/>
    <property type="match status" value="1"/>
</dbReference>
<keyword evidence="6 11" id="KW-0808">Transferase</keyword>
<dbReference type="Gene3D" id="3.40.980.10">
    <property type="entry name" value="MoaB/Mog-like domain"/>
    <property type="match status" value="1"/>
</dbReference>
<dbReference type="EC" id="2.10.1.1" evidence="11"/>
<dbReference type="PANTHER" id="PTHR10192">
    <property type="entry name" value="MOLYBDOPTERIN BIOSYNTHESIS PROTEIN"/>
    <property type="match status" value="1"/>
</dbReference>
<keyword evidence="7 11" id="KW-0479">Metal-binding</keyword>
<comment type="function">
    <text evidence="2 11">Catalyzes the insertion of molybdate into adenylated molybdopterin with the concomitant release of AMP.</text>
</comment>
<comment type="catalytic activity">
    <reaction evidence="10">
        <text>adenylyl-molybdopterin + molybdate = Mo-molybdopterin + AMP + H(+)</text>
        <dbReference type="Rhea" id="RHEA:35047"/>
        <dbReference type="ChEBI" id="CHEBI:15378"/>
        <dbReference type="ChEBI" id="CHEBI:36264"/>
        <dbReference type="ChEBI" id="CHEBI:62727"/>
        <dbReference type="ChEBI" id="CHEBI:71302"/>
        <dbReference type="ChEBI" id="CHEBI:456215"/>
        <dbReference type="EC" id="2.10.1.1"/>
    </reaction>
</comment>
<evidence type="ECO:0000256" key="3">
    <source>
        <dbReference type="ARBA" id="ARBA00005046"/>
    </source>
</evidence>
<dbReference type="UniPathway" id="UPA00344"/>
<dbReference type="GO" id="GO:0046872">
    <property type="term" value="F:metal ion binding"/>
    <property type="evidence" value="ECO:0007669"/>
    <property type="project" value="UniProtKB-UniRule"/>
</dbReference>
<dbReference type="Gene3D" id="2.40.340.10">
    <property type="entry name" value="MoeA, C-terminal, domain IV"/>
    <property type="match status" value="1"/>
</dbReference>
<dbReference type="PANTHER" id="PTHR10192:SF5">
    <property type="entry name" value="GEPHYRIN"/>
    <property type="match status" value="1"/>
</dbReference>
<evidence type="ECO:0000256" key="9">
    <source>
        <dbReference type="ARBA" id="ARBA00023150"/>
    </source>
</evidence>
<dbReference type="FunFam" id="2.170.190.11:FF:000001">
    <property type="entry name" value="Molybdopterin molybdenumtransferase"/>
    <property type="match status" value="1"/>
</dbReference>
<comment type="caution">
    <text evidence="13">The sequence shown here is derived from an EMBL/GenBank/DDBJ whole genome shotgun (WGS) entry which is preliminary data.</text>
</comment>
<dbReference type="InterPro" id="IPR036135">
    <property type="entry name" value="MoeA_linker/N_sf"/>
</dbReference>
<dbReference type="Pfam" id="PF03453">
    <property type="entry name" value="MoeA_N"/>
    <property type="match status" value="1"/>
</dbReference>
<evidence type="ECO:0000256" key="4">
    <source>
        <dbReference type="ARBA" id="ARBA00010763"/>
    </source>
</evidence>
<dbReference type="NCBIfam" id="NF045515">
    <property type="entry name" value="Glp_gephyrin"/>
    <property type="match status" value="1"/>
</dbReference>
<dbReference type="InterPro" id="IPR005111">
    <property type="entry name" value="MoeA_C_domain_IV"/>
</dbReference>
<name>A0A8J2YI51_9RHOB</name>
<dbReference type="SMART" id="SM00852">
    <property type="entry name" value="MoCF_biosynth"/>
    <property type="match status" value="1"/>
</dbReference>
<dbReference type="AlphaFoldDB" id="A0A8J2YI51"/>
<evidence type="ECO:0000256" key="6">
    <source>
        <dbReference type="ARBA" id="ARBA00022679"/>
    </source>
</evidence>
<evidence type="ECO:0000313" key="13">
    <source>
        <dbReference type="EMBL" id="GGE44522.1"/>
    </source>
</evidence>
<keyword evidence="8 11" id="KW-0460">Magnesium</keyword>
<dbReference type="InterPro" id="IPR036688">
    <property type="entry name" value="MoeA_C_domain_IV_sf"/>
</dbReference>
<keyword evidence="5 11" id="KW-0500">Molybdenum</keyword>
<organism evidence="13 14">
    <name type="scientific">Agaricicola taiwanensis</name>
    <dbReference type="NCBI Taxonomy" id="591372"/>
    <lineage>
        <taxon>Bacteria</taxon>
        <taxon>Pseudomonadati</taxon>
        <taxon>Pseudomonadota</taxon>
        <taxon>Alphaproteobacteria</taxon>
        <taxon>Rhodobacterales</taxon>
        <taxon>Paracoccaceae</taxon>
        <taxon>Agaricicola</taxon>
    </lineage>
</organism>
<dbReference type="InterPro" id="IPR038987">
    <property type="entry name" value="MoeA-like"/>
</dbReference>
<dbReference type="Gene3D" id="3.90.105.10">
    <property type="entry name" value="Molybdopterin biosynthesis moea protein, domain 2"/>
    <property type="match status" value="1"/>
</dbReference>
<dbReference type="SUPFAM" id="SSF63882">
    <property type="entry name" value="MoeA N-terminal region -like"/>
    <property type="match status" value="1"/>
</dbReference>
<proteinExistence type="inferred from homology"/>
<dbReference type="GO" id="GO:0061599">
    <property type="term" value="F:molybdopterin molybdotransferase activity"/>
    <property type="evidence" value="ECO:0007669"/>
    <property type="project" value="UniProtKB-UniRule"/>
</dbReference>
<dbReference type="InterPro" id="IPR005110">
    <property type="entry name" value="MoeA_linker/N"/>
</dbReference>
<dbReference type="InterPro" id="IPR036425">
    <property type="entry name" value="MoaB/Mog-like_dom_sf"/>
</dbReference>
<protein>
    <recommendedName>
        <fullName evidence="11">Molybdopterin molybdenumtransferase</fullName>
        <ecNumber evidence="11">2.10.1.1</ecNumber>
    </recommendedName>
</protein>
<comment type="cofactor">
    <cofactor evidence="1 11">
        <name>Mg(2+)</name>
        <dbReference type="ChEBI" id="CHEBI:18420"/>
    </cofactor>
</comment>
<dbReference type="GO" id="GO:0006777">
    <property type="term" value="P:Mo-molybdopterin cofactor biosynthetic process"/>
    <property type="evidence" value="ECO:0007669"/>
    <property type="project" value="UniProtKB-UniRule"/>
</dbReference>
<evidence type="ECO:0000256" key="2">
    <source>
        <dbReference type="ARBA" id="ARBA00002901"/>
    </source>
</evidence>
<comment type="pathway">
    <text evidence="3 11">Cofactor biosynthesis; molybdopterin biosynthesis.</text>
</comment>
<accession>A0A8J2YI51</accession>
<reference evidence="13" key="1">
    <citation type="journal article" date="2014" name="Int. J. Syst. Evol. Microbiol.">
        <title>Complete genome sequence of Corynebacterium casei LMG S-19264T (=DSM 44701T), isolated from a smear-ripened cheese.</title>
        <authorList>
            <consortium name="US DOE Joint Genome Institute (JGI-PGF)"/>
            <person name="Walter F."/>
            <person name="Albersmeier A."/>
            <person name="Kalinowski J."/>
            <person name="Ruckert C."/>
        </authorList>
    </citation>
    <scope>NUCLEOTIDE SEQUENCE</scope>
    <source>
        <strain evidence="13">CCM 7684</strain>
    </source>
</reference>
<dbReference type="FunFam" id="3.40.980.10:FF:000004">
    <property type="entry name" value="Molybdopterin molybdenumtransferase"/>
    <property type="match status" value="1"/>
</dbReference>
<dbReference type="RefSeq" id="WP_188409786.1">
    <property type="nucleotide sequence ID" value="NZ_BMCP01000002.1"/>
</dbReference>
<evidence type="ECO:0000259" key="12">
    <source>
        <dbReference type="SMART" id="SM00852"/>
    </source>
</evidence>
<gene>
    <name evidence="13" type="primary">moeA</name>
    <name evidence="13" type="ORF">GCM10007276_22080</name>
</gene>
<evidence type="ECO:0000256" key="10">
    <source>
        <dbReference type="ARBA" id="ARBA00047317"/>
    </source>
</evidence>
<dbReference type="SUPFAM" id="SSF53218">
    <property type="entry name" value="Molybdenum cofactor biosynthesis proteins"/>
    <property type="match status" value="1"/>
</dbReference>
<sequence length="401" mass="42778">MLSVDEARERILTSVAPLSAERVPLSQSHGRILAAPLEALRTQPPFDVSAMDGYALRAADAEPGRQLTIIGTSQAGCAFDGTLAAGTAVRIFTGAPLPNGADAVLIQENAERDGDFLTPLAEVKARQNIRHRGLDFQEGDIVFDAGRRLTARDLGLAAGLGHASLPLRRRPTVAILATGDELVLPGEMPGKDQIIATSSTALAVMVEAEGGIAHDLGIARDTVADLKAAIARVRDMRPDVFITLGGASVGDHDLIRQVFEQEGMRLDFWKIAMRPGKPMIFGWFGETPLLGLPGNPVSAQICALLFLKPMLRKLQGRTDLLPSLEVATLASDLPANGPREDYMRATLSEGPEGIAIRPFDVQDSSMTRSLALADALLVRPAHEGEIRAGAPCRFLRLGLSD</sequence>
<dbReference type="Pfam" id="PF00994">
    <property type="entry name" value="MoCF_biosynth"/>
    <property type="match status" value="1"/>
</dbReference>